<dbReference type="AlphaFoldDB" id="A0A1I8G069"/>
<dbReference type="InterPro" id="IPR036757">
    <property type="entry name" value="TFR-like_dimer_dom_sf"/>
</dbReference>
<dbReference type="CDD" id="cd02121">
    <property type="entry name" value="PA_GCPII_like"/>
    <property type="match status" value="1"/>
</dbReference>
<dbReference type="OrthoDB" id="5841748at2759"/>
<dbReference type="InterPro" id="IPR039373">
    <property type="entry name" value="Peptidase_M28B"/>
</dbReference>
<dbReference type="Pfam" id="PF04253">
    <property type="entry name" value="TFR_dimer"/>
    <property type="match status" value="1"/>
</dbReference>
<dbReference type="Proteomes" id="UP000095280">
    <property type="component" value="Unplaced"/>
</dbReference>
<evidence type="ECO:0000313" key="3">
    <source>
        <dbReference type="WBParaSite" id="maker-uti_cns_0000395-snap-gene-1.13-mRNA-1"/>
    </source>
</evidence>
<dbReference type="Gene3D" id="1.20.930.40">
    <property type="entry name" value="Transferrin receptor-like, dimerisation domain"/>
    <property type="match status" value="1"/>
</dbReference>
<dbReference type="InterPro" id="IPR007365">
    <property type="entry name" value="TFR-like_dimer_dom"/>
</dbReference>
<dbReference type="WBParaSite" id="maker-uti_cns_0000395-snap-gene-1.13-mRNA-1">
    <property type="protein sequence ID" value="maker-uti_cns_0000395-snap-gene-1.13-mRNA-1"/>
    <property type="gene ID" value="maker-uti_cns_0000395-snap-gene-1.13"/>
</dbReference>
<proteinExistence type="inferred from homology"/>
<reference evidence="3" key="1">
    <citation type="submission" date="2016-11" db="UniProtKB">
        <authorList>
            <consortium name="WormBaseParasite"/>
        </authorList>
    </citation>
    <scope>IDENTIFICATION</scope>
</reference>
<name>A0A1I8G069_9PLAT</name>
<dbReference type="Gene3D" id="3.50.30.30">
    <property type="match status" value="1"/>
</dbReference>
<accession>A0A1I8G069</accession>
<sequence>MRQSGQSRRLLIGAAIGGGLLIALIFFWIGYAARPPPDTSGLQALADRYRALGRRERGFTGQSVRAAVRRDEIGRHLSSLASRPHIAGTLGHRATAEYFRDVLSGLPGFEVFTRNYSVPVGMTVGQGESLFTIVYSNGTVVESQRQEKELVKLNLTDQVPPILSFTPSGNVSGLVVFANYGRERDFEYLQQLNVTLSGAIALMRYGGVGRGKKLVNAAAYGCIGGIVYSDPADGWAVPGRLDDVYPNSWWLPPTGVQRGSAKMRQADPQTPAYPSLPFAYRDEFDEIKQQTDPPVFSPIPGYPVGYGDAMKLLGVLEGANISSYVKGGLPIDYRAGGSFAPGVDHARLVVNNRILEGVNAVNVFAEMKGDLEPDRYVLLGNHRDAWGAGAVDATSGSAVLLEIARMLGQFYSDGWRPRRSILLCSWDVEEQGITGSWEWVEDRLPQIREKVVAYINIDIAVRGNYSIRTNADPLLQEAALQALKNLPAQDGGTMFEEFKRRWLDQDYRLSVPIGSSDYSAFIQTAAVPIIDASYVADPKYSSYYPLYHSMYETLPVMESIIDPGLRAHGEVAIWGVEMLRLLSETWLLPYDEAALIANIRNRFNSATPPSQWGWPASAAKYDKYVNDTWKEFDSALTALEAESARLGSAVQQLQERIDAGSEDIDPMSVRGFNDRRMRVMQTLADPGALLRDKTLRNLVFSSQTEETEISAGFPGLQDLLAVAKKRSNETEIWKQIAQHVSALVFRMHSLRYQLQDSGL</sequence>
<dbReference type="SUPFAM" id="SSF47672">
    <property type="entry name" value="Transferrin receptor-like dimerisation domain"/>
    <property type="match status" value="1"/>
</dbReference>
<protein>
    <submittedName>
        <fullName evidence="3">N-acetylated-alpha-linked acidic dipeptidase</fullName>
    </submittedName>
</protein>
<dbReference type="SUPFAM" id="SSF52025">
    <property type="entry name" value="PA domain"/>
    <property type="match status" value="1"/>
</dbReference>
<organism evidence="2 3">
    <name type="scientific">Macrostomum lignano</name>
    <dbReference type="NCBI Taxonomy" id="282301"/>
    <lineage>
        <taxon>Eukaryota</taxon>
        <taxon>Metazoa</taxon>
        <taxon>Spiralia</taxon>
        <taxon>Lophotrochozoa</taxon>
        <taxon>Platyhelminthes</taxon>
        <taxon>Rhabditophora</taxon>
        <taxon>Macrostomorpha</taxon>
        <taxon>Macrostomida</taxon>
        <taxon>Macrostomidae</taxon>
        <taxon>Macrostomum</taxon>
    </lineage>
</organism>
<dbReference type="Pfam" id="PF02225">
    <property type="entry name" value="PA"/>
    <property type="match status" value="1"/>
</dbReference>
<dbReference type="InterPro" id="IPR046450">
    <property type="entry name" value="PA_dom_sf"/>
</dbReference>
<dbReference type="InterPro" id="IPR007484">
    <property type="entry name" value="Peptidase_M28"/>
</dbReference>
<dbReference type="FunFam" id="3.40.630.10:FF:000101">
    <property type="entry name" value="N-acetylated alpha-linked acidic dipeptidase like 1"/>
    <property type="match status" value="1"/>
</dbReference>
<dbReference type="PANTHER" id="PTHR10404">
    <property type="entry name" value="N-ACETYLATED-ALPHA-LINKED ACIDIC DIPEPTIDASE"/>
    <property type="match status" value="1"/>
</dbReference>
<comment type="similarity">
    <text evidence="1">Belongs to the peptidase M28 family. M28B subfamily.</text>
</comment>
<evidence type="ECO:0000256" key="1">
    <source>
        <dbReference type="ARBA" id="ARBA00005634"/>
    </source>
</evidence>
<dbReference type="InterPro" id="IPR003137">
    <property type="entry name" value="PA_domain"/>
</dbReference>
<dbReference type="SUPFAM" id="SSF53187">
    <property type="entry name" value="Zn-dependent exopeptidases"/>
    <property type="match status" value="1"/>
</dbReference>
<dbReference type="GO" id="GO:0004180">
    <property type="term" value="F:carboxypeptidase activity"/>
    <property type="evidence" value="ECO:0007669"/>
    <property type="project" value="TreeGrafter"/>
</dbReference>
<dbReference type="STRING" id="282301.A0A1I8G069"/>
<evidence type="ECO:0000313" key="2">
    <source>
        <dbReference type="Proteomes" id="UP000095280"/>
    </source>
</evidence>
<keyword evidence="2" id="KW-1185">Reference proteome</keyword>
<dbReference type="Pfam" id="PF04389">
    <property type="entry name" value="Peptidase_M28"/>
    <property type="match status" value="1"/>
</dbReference>
<dbReference type="Gene3D" id="3.40.630.10">
    <property type="entry name" value="Zn peptidases"/>
    <property type="match status" value="1"/>
</dbReference>
<dbReference type="PANTHER" id="PTHR10404:SF46">
    <property type="entry name" value="VACUOLAR PROTEIN SORTING-ASSOCIATED PROTEIN 70"/>
    <property type="match status" value="1"/>
</dbReference>